<reference evidence="6" key="1">
    <citation type="submission" date="2022-07" db="EMBL/GenBank/DDBJ databases">
        <title>Phylogenomic reconstructions and comparative analyses of Kickxellomycotina fungi.</title>
        <authorList>
            <person name="Reynolds N.K."/>
            <person name="Stajich J.E."/>
            <person name="Barry K."/>
            <person name="Grigoriev I.V."/>
            <person name="Crous P."/>
            <person name="Smith M.E."/>
        </authorList>
    </citation>
    <scope>NUCLEOTIDE SEQUENCE</scope>
    <source>
        <strain evidence="6">RSA 1196</strain>
    </source>
</reference>
<name>A0A9W8ARV2_9FUNG</name>
<dbReference type="Pfam" id="PF00271">
    <property type="entry name" value="Helicase_C"/>
    <property type="match status" value="1"/>
</dbReference>
<sequence>MFCPNAANVVIDFSVTVDNKSWIRKHFPDLASSQSQPGCVRLNAKGLSPIYQILWKRVIVNDSVLTRGCDYRARTECIQNLQSERRWISLAPESFLLDSAEQCTSSARFPYPDYGNIPVTITSDQLGRYFDSILKVPPFNVDHIWDQLVPKREGAWIYRNDGPPLPGLLSWLLTTYVVRNRTEDVHNEVPLPPCTKRTIRLDCGFYEFHYYNYYLAQVIVYLKLTAPRINQAFFRDHLDRSEYMPQRRCLWPTTSWYASRGFLMDRIPDYLEEALGNPEDFGLSPTDIELLQLCERWINVCTNSRPPHVFQYNRGVQYYVDHWPVYFPFPWRPHGAKAIDIRALSTNLAVGQKPEVSDFHPPSLTTTRVIPLDASEFIEFKGRLRLQYNRVTADMSRFNALLNKQVGVDSSRVAADDSPPTNTQLDALPFNWAASSVMEAIYIRGCSSAKLTYLANQIHRQSDDEKNVVFVNSKEDFNEVTTFLTAMSVYSVSWPSIGRVHFPPYHGDWGGVDMDGVSNDKINEFNTNPGCRVLVMPTWMATLGVDLTAASRVYFFSPVWHDSIESQAIKRVHHVGRKRPVHVETLVLKNTLEDTGLYFKDKPYQPVSSRPHWLGEVDDEIIYDLAKLPPPIWVEPTAKGDLSNSDRDESSNQETPGTVGTADVTSSARPPPQDNKPQAVPEPFFDKPILVLSFQP</sequence>
<keyword evidence="3" id="KW-0067">ATP-binding</keyword>
<dbReference type="GO" id="GO:0006281">
    <property type="term" value="P:DNA repair"/>
    <property type="evidence" value="ECO:0007669"/>
    <property type="project" value="TreeGrafter"/>
</dbReference>
<dbReference type="Gene3D" id="3.40.50.300">
    <property type="entry name" value="P-loop containing nucleotide triphosphate hydrolases"/>
    <property type="match status" value="1"/>
</dbReference>
<evidence type="ECO:0000259" key="5">
    <source>
        <dbReference type="PROSITE" id="PS51194"/>
    </source>
</evidence>
<accession>A0A9W8ARV2</accession>
<dbReference type="InterPro" id="IPR049730">
    <property type="entry name" value="SNF2/RAD54-like_C"/>
</dbReference>
<keyword evidence="2" id="KW-0378">Hydrolase</keyword>
<evidence type="ECO:0000313" key="7">
    <source>
        <dbReference type="Proteomes" id="UP001150925"/>
    </source>
</evidence>
<keyword evidence="7" id="KW-1185">Reference proteome</keyword>
<evidence type="ECO:0000256" key="4">
    <source>
        <dbReference type="SAM" id="MobiDB-lite"/>
    </source>
</evidence>
<dbReference type="GO" id="GO:0008094">
    <property type="term" value="F:ATP-dependent activity, acting on DNA"/>
    <property type="evidence" value="ECO:0007669"/>
    <property type="project" value="TreeGrafter"/>
</dbReference>
<dbReference type="PROSITE" id="PS51194">
    <property type="entry name" value="HELICASE_CTER"/>
    <property type="match status" value="1"/>
</dbReference>
<keyword evidence="1" id="KW-0547">Nucleotide-binding</keyword>
<feature type="compositionally biased region" description="Polar residues" evidence="4">
    <location>
        <begin position="652"/>
        <end position="668"/>
    </location>
</feature>
<dbReference type="Proteomes" id="UP001150925">
    <property type="component" value="Unassembled WGS sequence"/>
</dbReference>
<evidence type="ECO:0000256" key="3">
    <source>
        <dbReference type="ARBA" id="ARBA00022840"/>
    </source>
</evidence>
<evidence type="ECO:0000256" key="1">
    <source>
        <dbReference type="ARBA" id="ARBA00022741"/>
    </source>
</evidence>
<gene>
    <name evidence="6" type="ORF">IWQ62_003406</name>
</gene>
<dbReference type="GO" id="GO:0005634">
    <property type="term" value="C:nucleus"/>
    <property type="evidence" value="ECO:0007669"/>
    <property type="project" value="TreeGrafter"/>
</dbReference>
<dbReference type="PANTHER" id="PTHR45626:SF51">
    <property type="entry name" value="SNF2-RELATED DOMAIN-CONTAINING PROTEIN"/>
    <property type="match status" value="1"/>
</dbReference>
<dbReference type="GO" id="GO:0005524">
    <property type="term" value="F:ATP binding"/>
    <property type="evidence" value="ECO:0007669"/>
    <property type="project" value="UniProtKB-KW"/>
</dbReference>
<dbReference type="OrthoDB" id="2801544at2759"/>
<dbReference type="EMBL" id="JANBPY010000908">
    <property type="protein sequence ID" value="KAJ1962829.1"/>
    <property type="molecule type" value="Genomic_DNA"/>
</dbReference>
<feature type="region of interest" description="Disordered" evidence="4">
    <location>
        <begin position="636"/>
        <end position="684"/>
    </location>
</feature>
<organism evidence="6 7">
    <name type="scientific">Dispira parvispora</name>
    <dbReference type="NCBI Taxonomy" id="1520584"/>
    <lineage>
        <taxon>Eukaryota</taxon>
        <taxon>Fungi</taxon>
        <taxon>Fungi incertae sedis</taxon>
        <taxon>Zoopagomycota</taxon>
        <taxon>Kickxellomycotina</taxon>
        <taxon>Dimargaritomycetes</taxon>
        <taxon>Dimargaritales</taxon>
        <taxon>Dimargaritaceae</taxon>
        <taxon>Dispira</taxon>
    </lineage>
</organism>
<dbReference type="InterPro" id="IPR050628">
    <property type="entry name" value="SNF2_RAD54_helicase_TF"/>
</dbReference>
<evidence type="ECO:0000313" key="6">
    <source>
        <dbReference type="EMBL" id="KAJ1962829.1"/>
    </source>
</evidence>
<dbReference type="CDD" id="cd18793">
    <property type="entry name" value="SF2_C_SNF"/>
    <property type="match status" value="1"/>
</dbReference>
<feature type="domain" description="Helicase C-terminal" evidence="5">
    <location>
        <begin position="450"/>
        <end position="629"/>
    </location>
</feature>
<dbReference type="GO" id="GO:0016787">
    <property type="term" value="F:hydrolase activity"/>
    <property type="evidence" value="ECO:0007669"/>
    <property type="project" value="UniProtKB-KW"/>
</dbReference>
<dbReference type="PANTHER" id="PTHR45626">
    <property type="entry name" value="TRANSCRIPTION TERMINATION FACTOR 2-RELATED"/>
    <property type="match status" value="1"/>
</dbReference>
<comment type="caution">
    <text evidence="6">The sequence shown here is derived from an EMBL/GenBank/DDBJ whole genome shotgun (WGS) entry which is preliminary data.</text>
</comment>
<dbReference type="InterPro" id="IPR001650">
    <property type="entry name" value="Helicase_C-like"/>
</dbReference>
<dbReference type="AlphaFoldDB" id="A0A9W8ARV2"/>
<protein>
    <recommendedName>
        <fullName evidence="5">Helicase C-terminal domain-containing protein</fullName>
    </recommendedName>
</protein>
<dbReference type="SUPFAM" id="SSF52540">
    <property type="entry name" value="P-loop containing nucleoside triphosphate hydrolases"/>
    <property type="match status" value="1"/>
</dbReference>
<proteinExistence type="predicted"/>
<evidence type="ECO:0000256" key="2">
    <source>
        <dbReference type="ARBA" id="ARBA00022801"/>
    </source>
</evidence>
<dbReference type="InterPro" id="IPR027417">
    <property type="entry name" value="P-loop_NTPase"/>
</dbReference>